<dbReference type="PROSITE" id="PS50294">
    <property type="entry name" value="WD_REPEATS_REGION"/>
    <property type="match status" value="2"/>
</dbReference>
<evidence type="ECO:0000256" key="5">
    <source>
        <dbReference type="SAM" id="MobiDB-lite"/>
    </source>
</evidence>
<protein>
    <recommendedName>
        <fullName evidence="6">Autophagy-related protein 16 domain-containing protein</fullName>
    </recommendedName>
</protein>
<dbReference type="PRINTS" id="PR00320">
    <property type="entry name" value="GPROTEINBRPT"/>
</dbReference>
<dbReference type="Pfam" id="PF00400">
    <property type="entry name" value="WD40"/>
    <property type="match status" value="4"/>
</dbReference>
<dbReference type="Pfam" id="PF08614">
    <property type="entry name" value="ATG16"/>
    <property type="match status" value="1"/>
</dbReference>
<evidence type="ECO:0000256" key="2">
    <source>
        <dbReference type="ARBA" id="ARBA00022737"/>
    </source>
</evidence>
<sequence>MTGPFTRDSSSLTAAHWRTSVLNALQQQNDVEVEPFRGIILSYTDLARQNQALKAHVDHQEKELVTLRHEALEQSDSRGAGGAGAGGAKDEQTRKLQSKVQRLQEELTDKLRLEVQGTTSQLNMSKEIQDLFQKWQLSRAEAEKLRTEVDGFRAREATLEAQAGMATRDLEIVQEELKRVRARLDTVEKECLDVRRQNEELVRRMVGEKSHNAEEMNRMTELVERMRAQLKARNLEIESTQAVVAAVKIEAAPSSGLRTDELPSHCSQQFRAHAADVNDLVYCETGQWLATAGGDGKVRVWEAESGRLKATLHGQDVMLGLDFRGDFVVGGSSDHTCKLWSLASGRLHRTFVGHSGNIYAVKLIAGDLRAVLTGGADRTIRLWDVGRASCRQVLRSGSTCNGLDIGLDGHAPVSAHQDGGLRFWDLRAGNPTMIVRAFETQATSVQYGQNFTALANSRDNALKIIDTRTFETLHVLRHEDYRTFLNWSRACFSPSSSYVAAGSATGQLFVWETASGETKSILSHTPDSRHSFSSSAEHDDLRCQGVSLSASGDRIRTSSEALGGSTSGAGQGGGGGGIISCAWKASRLSTCTRSGNVCIWN</sequence>
<keyword evidence="4" id="KW-0175">Coiled coil</keyword>
<dbReference type="Gene3D" id="2.130.10.10">
    <property type="entry name" value="YVTN repeat-like/Quinoprotein amine dehydrogenase"/>
    <property type="match status" value="2"/>
</dbReference>
<dbReference type="InterPro" id="IPR019775">
    <property type="entry name" value="WD40_repeat_CS"/>
</dbReference>
<dbReference type="GO" id="GO:0000045">
    <property type="term" value="P:autophagosome assembly"/>
    <property type="evidence" value="ECO:0007669"/>
    <property type="project" value="InterPro"/>
</dbReference>
<dbReference type="PROSITE" id="PS50082">
    <property type="entry name" value="WD_REPEATS_2"/>
    <property type="match status" value="2"/>
</dbReference>
<dbReference type="InterPro" id="IPR045160">
    <property type="entry name" value="ATG16"/>
</dbReference>
<name>A0A4D9D981_9STRA</name>
<organism evidence="7 8">
    <name type="scientific">Nannochloropsis salina CCMP1776</name>
    <dbReference type="NCBI Taxonomy" id="1027361"/>
    <lineage>
        <taxon>Eukaryota</taxon>
        <taxon>Sar</taxon>
        <taxon>Stramenopiles</taxon>
        <taxon>Ochrophyta</taxon>
        <taxon>Eustigmatophyceae</taxon>
        <taxon>Eustigmatales</taxon>
        <taxon>Monodopsidaceae</taxon>
        <taxon>Microchloropsis</taxon>
        <taxon>Microchloropsis salina</taxon>
    </lineage>
</organism>
<dbReference type="PANTHER" id="PTHR19878:SF8">
    <property type="entry name" value="AUTOPHAGY-RELATED 16, ISOFORM F"/>
    <property type="match status" value="1"/>
</dbReference>
<feature type="region of interest" description="Disordered" evidence="5">
    <location>
        <begin position="73"/>
        <end position="99"/>
    </location>
</feature>
<evidence type="ECO:0000256" key="3">
    <source>
        <dbReference type="PROSITE-ProRule" id="PRU00221"/>
    </source>
</evidence>
<accession>A0A4D9D981</accession>
<dbReference type="AlphaFoldDB" id="A0A4D9D981"/>
<dbReference type="InterPro" id="IPR036322">
    <property type="entry name" value="WD40_repeat_dom_sf"/>
</dbReference>
<keyword evidence="8" id="KW-1185">Reference proteome</keyword>
<dbReference type="InterPro" id="IPR001680">
    <property type="entry name" value="WD40_rpt"/>
</dbReference>
<dbReference type="InterPro" id="IPR013923">
    <property type="entry name" value="Autophagy-rel_prot_16_dom"/>
</dbReference>
<feature type="repeat" description="WD" evidence="3">
    <location>
        <begin position="351"/>
        <end position="393"/>
    </location>
</feature>
<dbReference type="PROSITE" id="PS00678">
    <property type="entry name" value="WD_REPEATS_1"/>
    <property type="match status" value="2"/>
</dbReference>
<comment type="caution">
    <text evidence="7">The sequence shown here is derived from an EMBL/GenBank/DDBJ whole genome shotgun (WGS) entry which is preliminary data.</text>
</comment>
<dbReference type="InterPro" id="IPR015943">
    <property type="entry name" value="WD40/YVTN_repeat-like_dom_sf"/>
</dbReference>
<dbReference type="SMART" id="SM00320">
    <property type="entry name" value="WD40"/>
    <property type="match status" value="7"/>
</dbReference>
<dbReference type="InterPro" id="IPR020472">
    <property type="entry name" value="WD40_PAC1"/>
</dbReference>
<dbReference type="EMBL" id="SDOX01000016">
    <property type="protein sequence ID" value="TFJ85149.1"/>
    <property type="molecule type" value="Genomic_DNA"/>
</dbReference>
<proteinExistence type="predicted"/>
<evidence type="ECO:0000313" key="8">
    <source>
        <dbReference type="Proteomes" id="UP000355283"/>
    </source>
</evidence>
<dbReference type="OrthoDB" id="538223at2759"/>
<feature type="repeat" description="WD" evidence="3">
    <location>
        <begin position="270"/>
        <end position="311"/>
    </location>
</feature>
<reference evidence="7 8" key="1">
    <citation type="submission" date="2019-01" db="EMBL/GenBank/DDBJ databases">
        <title>Nuclear Genome Assembly of the Microalgal Biofuel strain Nannochloropsis salina CCMP1776.</title>
        <authorList>
            <person name="Hovde B."/>
        </authorList>
    </citation>
    <scope>NUCLEOTIDE SEQUENCE [LARGE SCALE GENOMIC DNA]</scope>
    <source>
        <strain evidence="7 8">CCMP1776</strain>
    </source>
</reference>
<feature type="domain" description="Autophagy-related protein 16" evidence="6">
    <location>
        <begin position="22"/>
        <end position="217"/>
    </location>
</feature>
<feature type="coiled-coil region" evidence="4">
    <location>
        <begin position="142"/>
        <end position="204"/>
    </location>
</feature>
<dbReference type="PANTHER" id="PTHR19878">
    <property type="entry name" value="AUTOPHAGY PROTEIN 16-LIKE"/>
    <property type="match status" value="1"/>
</dbReference>
<dbReference type="SUPFAM" id="SSF50978">
    <property type="entry name" value="WD40 repeat-like"/>
    <property type="match status" value="1"/>
</dbReference>
<keyword evidence="1 3" id="KW-0853">WD repeat</keyword>
<dbReference type="Proteomes" id="UP000355283">
    <property type="component" value="Unassembled WGS sequence"/>
</dbReference>
<dbReference type="CDD" id="cd00200">
    <property type="entry name" value="WD40"/>
    <property type="match status" value="1"/>
</dbReference>
<gene>
    <name evidence="7" type="ORF">NSK_003572</name>
</gene>
<evidence type="ECO:0000259" key="6">
    <source>
        <dbReference type="Pfam" id="PF08614"/>
    </source>
</evidence>
<evidence type="ECO:0000256" key="1">
    <source>
        <dbReference type="ARBA" id="ARBA00022574"/>
    </source>
</evidence>
<evidence type="ECO:0000313" key="7">
    <source>
        <dbReference type="EMBL" id="TFJ85149.1"/>
    </source>
</evidence>
<evidence type="ECO:0000256" key="4">
    <source>
        <dbReference type="SAM" id="Coils"/>
    </source>
</evidence>
<keyword evidence="2" id="KW-0677">Repeat</keyword>